<evidence type="ECO:0000256" key="1">
    <source>
        <dbReference type="ARBA" id="ARBA00010638"/>
    </source>
</evidence>
<name>A0A3D8JA99_9HELI</name>
<proteinExistence type="inferred from homology"/>
<organism evidence="6 7">
    <name type="scientific">Helicobacter aurati</name>
    <dbReference type="NCBI Taxonomy" id="137778"/>
    <lineage>
        <taxon>Bacteria</taxon>
        <taxon>Pseudomonadati</taxon>
        <taxon>Campylobacterota</taxon>
        <taxon>Epsilonproteobacteria</taxon>
        <taxon>Campylobacterales</taxon>
        <taxon>Helicobacteraceae</taxon>
        <taxon>Helicobacter</taxon>
    </lineage>
</organism>
<keyword evidence="2 4" id="KW-0547">Nucleotide-binding</keyword>
<dbReference type="EMBL" id="NXLW01000001">
    <property type="protein sequence ID" value="RDU73831.1"/>
    <property type="molecule type" value="Genomic_DNA"/>
</dbReference>
<keyword evidence="5" id="KW-0479">Metal-binding</keyword>
<dbReference type="GO" id="GO:0035999">
    <property type="term" value="P:tetrahydrofolate interconversion"/>
    <property type="evidence" value="ECO:0007669"/>
    <property type="project" value="TreeGrafter"/>
</dbReference>
<comment type="cofactor">
    <cofactor evidence="5">
        <name>Mg(2+)</name>
        <dbReference type="ChEBI" id="CHEBI:18420"/>
    </cofactor>
</comment>
<comment type="caution">
    <text evidence="6">The sequence shown here is derived from an EMBL/GenBank/DDBJ whole genome shotgun (WGS) entry which is preliminary data.</text>
</comment>
<dbReference type="PIRSF" id="PIRSF006806">
    <property type="entry name" value="FTHF_cligase"/>
    <property type="match status" value="1"/>
</dbReference>
<feature type="binding site" evidence="4">
    <location>
        <begin position="112"/>
        <end position="120"/>
    </location>
    <ligand>
        <name>ATP</name>
        <dbReference type="ChEBI" id="CHEBI:30616"/>
    </ligand>
</feature>
<comment type="catalytic activity">
    <reaction evidence="5">
        <text>(6S)-5-formyl-5,6,7,8-tetrahydrofolate + ATP = (6R)-5,10-methenyltetrahydrofolate + ADP + phosphate</text>
        <dbReference type="Rhea" id="RHEA:10488"/>
        <dbReference type="ChEBI" id="CHEBI:30616"/>
        <dbReference type="ChEBI" id="CHEBI:43474"/>
        <dbReference type="ChEBI" id="CHEBI:57455"/>
        <dbReference type="ChEBI" id="CHEBI:57457"/>
        <dbReference type="ChEBI" id="CHEBI:456216"/>
        <dbReference type="EC" id="6.3.3.2"/>
    </reaction>
</comment>
<feature type="binding site" evidence="4">
    <location>
        <position position="38"/>
    </location>
    <ligand>
        <name>substrate</name>
    </ligand>
</feature>
<protein>
    <recommendedName>
        <fullName evidence="5">5-formyltetrahydrofolate cyclo-ligase</fullName>
        <ecNumber evidence="5">6.3.3.2</ecNumber>
    </recommendedName>
</protein>
<gene>
    <name evidence="6" type="ORF">CQA66_00340</name>
</gene>
<dbReference type="GO" id="GO:0005524">
    <property type="term" value="F:ATP binding"/>
    <property type="evidence" value="ECO:0007669"/>
    <property type="project" value="UniProtKB-KW"/>
</dbReference>
<evidence type="ECO:0000256" key="2">
    <source>
        <dbReference type="ARBA" id="ARBA00022741"/>
    </source>
</evidence>
<comment type="similarity">
    <text evidence="1 5">Belongs to the 5-formyltetrahydrofolate cyclo-ligase family.</text>
</comment>
<dbReference type="NCBIfam" id="TIGR02727">
    <property type="entry name" value="MTHFS_bact"/>
    <property type="match status" value="1"/>
</dbReference>
<dbReference type="InterPro" id="IPR024185">
    <property type="entry name" value="FTHF_cligase-like_sf"/>
</dbReference>
<evidence type="ECO:0000256" key="4">
    <source>
        <dbReference type="PIRSR" id="PIRSR006806-1"/>
    </source>
</evidence>
<keyword evidence="7" id="KW-1185">Reference proteome</keyword>
<dbReference type="GO" id="GO:0046872">
    <property type="term" value="F:metal ion binding"/>
    <property type="evidence" value="ECO:0007669"/>
    <property type="project" value="UniProtKB-KW"/>
</dbReference>
<evidence type="ECO:0000313" key="7">
    <source>
        <dbReference type="Proteomes" id="UP000256424"/>
    </source>
</evidence>
<reference evidence="6 7" key="1">
    <citation type="submission" date="2018-04" db="EMBL/GenBank/DDBJ databases">
        <title>Novel Campyloabacter and Helicobacter Species and Strains.</title>
        <authorList>
            <person name="Mannion A.J."/>
            <person name="Shen Z."/>
            <person name="Fox J.G."/>
        </authorList>
    </citation>
    <scope>NUCLEOTIDE SEQUENCE [LARGE SCALE GENOMIC DNA]</scope>
    <source>
        <strain evidence="6 7">MIT 97-5075</strain>
    </source>
</reference>
<keyword evidence="5" id="KW-0460">Magnesium</keyword>
<dbReference type="InterPro" id="IPR002698">
    <property type="entry name" value="FTHF_cligase"/>
</dbReference>
<dbReference type="EC" id="6.3.3.2" evidence="5"/>
<evidence type="ECO:0000256" key="5">
    <source>
        <dbReference type="RuleBase" id="RU361279"/>
    </source>
</evidence>
<sequence length="163" mass="19313">MLYRKPNCYKYLKDKRLFFIQTNKKFCSILLYCALPFEVQVNRIIAFLRKKKIYYVLVPRIIKNDLKMVEFRLPLAKNYFHIKEPQSKIIERMTTIDIAVVPVLGVDKDLKRVGFGKGMYDRFYATLRVKPYSIFVSRKKNISDASLCNDYDIQADIYISGRS</sequence>
<evidence type="ECO:0000313" key="6">
    <source>
        <dbReference type="EMBL" id="RDU73831.1"/>
    </source>
</evidence>
<dbReference type="InterPro" id="IPR037171">
    <property type="entry name" value="NagB/RpiA_transferase-like"/>
</dbReference>
<dbReference type="GO" id="GO:0009396">
    <property type="term" value="P:folic acid-containing compound biosynthetic process"/>
    <property type="evidence" value="ECO:0007669"/>
    <property type="project" value="TreeGrafter"/>
</dbReference>
<keyword evidence="6" id="KW-0436">Ligase</keyword>
<dbReference type="Proteomes" id="UP000256424">
    <property type="component" value="Unassembled WGS sequence"/>
</dbReference>
<dbReference type="AlphaFoldDB" id="A0A3D8JA99"/>
<dbReference type="PANTHER" id="PTHR23407">
    <property type="entry name" value="ATPASE INHIBITOR/5-FORMYLTETRAHYDROFOLATE CYCLO-LIGASE"/>
    <property type="match status" value="1"/>
</dbReference>
<accession>A0A3D8JA99</accession>
<dbReference type="SUPFAM" id="SSF100950">
    <property type="entry name" value="NagB/RpiA/CoA transferase-like"/>
    <property type="match status" value="1"/>
</dbReference>
<dbReference type="Pfam" id="PF01812">
    <property type="entry name" value="5-FTHF_cyc-lig"/>
    <property type="match status" value="1"/>
</dbReference>
<evidence type="ECO:0000256" key="3">
    <source>
        <dbReference type="ARBA" id="ARBA00022840"/>
    </source>
</evidence>
<dbReference type="GO" id="GO:0030272">
    <property type="term" value="F:5-formyltetrahydrofolate cyclo-ligase activity"/>
    <property type="evidence" value="ECO:0007669"/>
    <property type="project" value="UniProtKB-EC"/>
</dbReference>
<dbReference type="PANTHER" id="PTHR23407:SF1">
    <property type="entry name" value="5-FORMYLTETRAHYDROFOLATE CYCLO-LIGASE"/>
    <property type="match status" value="1"/>
</dbReference>
<keyword evidence="3 4" id="KW-0067">ATP-binding</keyword>
<dbReference type="Gene3D" id="3.40.50.10420">
    <property type="entry name" value="NagB/RpiA/CoA transferase-like"/>
    <property type="match status" value="1"/>
</dbReference>